<evidence type="ECO:0000259" key="1">
    <source>
        <dbReference type="SMART" id="SM00860"/>
    </source>
</evidence>
<proteinExistence type="predicted"/>
<dbReference type="InterPro" id="IPR018958">
    <property type="entry name" value="Knr4/Smi1-like_dom"/>
</dbReference>
<dbReference type="Pfam" id="PF14567">
    <property type="entry name" value="SUKH_5"/>
    <property type="match status" value="1"/>
</dbReference>
<dbReference type="Proteomes" id="UP000663802">
    <property type="component" value="Unassembled WGS sequence"/>
</dbReference>
<dbReference type="SUPFAM" id="SSF160631">
    <property type="entry name" value="SMI1/KNR4-like"/>
    <property type="match status" value="1"/>
</dbReference>
<protein>
    <submittedName>
        <fullName evidence="2">Antitoxin YobK</fullName>
    </submittedName>
</protein>
<evidence type="ECO:0000313" key="2">
    <source>
        <dbReference type="EMBL" id="GFZ30402.1"/>
    </source>
</evidence>
<name>A0ABQ1E6J9_9CLOT</name>
<comment type="caution">
    <text evidence="2">The sequence shown here is derived from an EMBL/GenBank/DDBJ whole genome shotgun (WGS) entry which is preliminary data.</text>
</comment>
<dbReference type="SMART" id="SM00860">
    <property type="entry name" value="SMI1_KNR4"/>
    <property type="match status" value="1"/>
</dbReference>
<dbReference type="InterPro" id="IPR037883">
    <property type="entry name" value="Knr4/Smi1-like_sf"/>
</dbReference>
<gene>
    <name evidence="2" type="primary">yobK</name>
    <name evidence="2" type="ORF">CSC2_09280</name>
</gene>
<sequence length="146" mass="16809">MIHIREKIEDLIATYYDEGFFLGSIDESLIDETEIKLDVTLPDSYKWYIKTYGCGGIGFDIIGVGRDGHLPVVSSTEKYRSYGMPIGLIVIQDIGEWVYCLDTNRMSKCECPVVTWSMHDRDGIIFRNNNFYEYLLDSLKEAIDNL</sequence>
<accession>A0ABQ1E6J9</accession>
<reference evidence="2 3" key="1">
    <citation type="journal article" date="2021" name="Int. J. Syst. Evol. Microbiol.">
        <title>Clostridium zeae sp. nov., isolated from corn silage.</title>
        <authorList>
            <person name="Kobayashi H."/>
            <person name="Tanizawa Y."/>
            <person name="Yagura M."/>
            <person name="Sakamoto M."/>
            <person name="Ohkuma M."/>
            <person name="Tohno M."/>
        </authorList>
    </citation>
    <scope>NUCLEOTIDE SEQUENCE [LARGE SCALE GENOMIC DNA]</scope>
    <source>
        <strain evidence="2 3">CSC2</strain>
    </source>
</reference>
<keyword evidence="3" id="KW-1185">Reference proteome</keyword>
<dbReference type="Gene3D" id="3.40.1580.10">
    <property type="entry name" value="SMI1/KNR4-like"/>
    <property type="match status" value="1"/>
</dbReference>
<feature type="domain" description="Knr4/Smi1-like" evidence="1">
    <location>
        <begin position="24"/>
        <end position="137"/>
    </location>
</feature>
<dbReference type="EMBL" id="BMBA01000001">
    <property type="protein sequence ID" value="GFZ30402.1"/>
    <property type="molecule type" value="Genomic_DNA"/>
</dbReference>
<dbReference type="RefSeq" id="WP_206868368.1">
    <property type="nucleotide sequence ID" value="NZ_BMBA01000001.1"/>
</dbReference>
<organism evidence="2 3">
    <name type="scientific">Clostridium zeae</name>
    <dbReference type="NCBI Taxonomy" id="2759022"/>
    <lineage>
        <taxon>Bacteria</taxon>
        <taxon>Bacillati</taxon>
        <taxon>Bacillota</taxon>
        <taxon>Clostridia</taxon>
        <taxon>Eubacteriales</taxon>
        <taxon>Clostridiaceae</taxon>
        <taxon>Clostridium</taxon>
    </lineage>
</organism>
<evidence type="ECO:0000313" key="3">
    <source>
        <dbReference type="Proteomes" id="UP000663802"/>
    </source>
</evidence>